<keyword evidence="3" id="KW-1185">Reference proteome</keyword>
<evidence type="ECO:0000256" key="1">
    <source>
        <dbReference type="SAM" id="SignalP"/>
    </source>
</evidence>
<feature type="chain" id="PRO_5046401119" description="Lipoprotein" evidence="1">
    <location>
        <begin position="33"/>
        <end position="205"/>
    </location>
</feature>
<protein>
    <recommendedName>
        <fullName evidence="4">Lipoprotein</fullName>
    </recommendedName>
</protein>
<proteinExistence type="predicted"/>
<dbReference type="Proteomes" id="UP001597402">
    <property type="component" value="Unassembled WGS sequence"/>
</dbReference>
<evidence type="ECO:0000313" key="3">
    <source>
        <dbReference type="Proteomes" id="UP001597402"/>
    </source>
</evidence>
<sequence length="205" mass="21393">MSTARSGSGTAVPRGRAVVALFCLLLPGCASAQRTGAAHTPAGAAADWLNRTYVVTCDGIVPDGFPATVVDGSARVPADGSRPPHYEHYDVRVTARASGDVDGDGAPDAVVLLDCSPQPSNGIVQEVQVFSSTGRLLGTLPSPRTLRENVLLPPVYDPAGLSVQDGEIVADMQAYGPDDFHASGPSVPLTVRWRFDGQRFVRASP</sequence>
<comment type="caution">
    <text evidence="2">The sequence shown here is derived from an EMBL/GenBank/DDBJ whole genome shotgun (WGS) entry which is preliminary data.</text>
</comment>
<gene>
    <name evidence="2" type="ORF">ACFSHS_07520</name>
</gene>
<dbReference type="SUPFAM" id="SSF69318">
    <property type="entry name" value="Integrin alpha N-terminal domain"/>
    <property type="match status" value="1"/>
</dbReference>
<dbReference type="InterPro" id="IPR028994">
    <property type="entry name" value="Integrin_alpha_N"/>
</dbReference>
<evidence type="ECO:0008006" key="4">
    <source>
        <dbReference type="Google" id="ProtNLM"/>
    </source>
</evidence>
<organism evidence="2 3">
    <name type="scientific">Blastococcus deserti</name>
    <dbReference type="NCBI Taxonomy" id="2259033"/>
    <lineage>
        <taxon>Bacteria</taxon>
        <taxon>Bacillati</taxon>
        <taxon>Actinomycetota</taxon>
        <taxon>Actinomycetes</taxon>
        <taxon>Geodermatophilales</taxon>
        <taxon>Geodermatophilaceae</taxon>
        <taxon>Blastococcus</taxon>
    </lineage>
</organism>
<dbReference type="RefSeq" id="WP_376873695.1">
    <property type="nucleotide sequence ID" value="NZ_JBHUHP010000008.1"/>
</dbReference>
<reference evidence="3" key="1">
    <citation type="journal article" date="2019" name="Int. J. Syst. Evol. Microbiol.">
        <title>The Global Catalogue of Microorganisms (GCM) 10K type strain sequencing project: providing services to taxonomists for standard genome sequencing and annotation.</title>
        <authorList>
            <consortium name="The Broad Institute Genomics Platform"/>
            <consortium name="The Broad Institute Genome Sequencing Center for Infectious Disease"/>
            <person name="Wu L."/>
            <person name="Ma J."/>
        </authorList>
    </citation>
    <scope>NUCLEOTIDE SEQUENCE [LARGE SCALE GENOMIC DNA]</scope>
    <source>
        <strain evidence="3">JCM 3338</strain>
    </source>
</reference>
<keyword evidence="1" id="KW-0732">Signal</keyword>
<accession>A0ABW4X9J3</accession>
<name>A0ABW4X9J3_9ACTN</name>
<dbReference type="EMBL" id="JBHUHP010000008">
    <property type="protein sequence ID" value="MFD2091424.1"/>
    <property type="molecule type" value="Genomic_DNA"/>
</dbReference>
<evidence type="ECO:0000313" key="2">
    <source>
        <dbReference type="EMBL" id="MFD2091424.1"/>
    </source>
</evidence>
<feature type="signal peptide" evidence="1">
    <location>
        <begin position="1"/>
        <end position="32"/>
    </location>
</feature>